<dbReference type="SUPFAM" id="SSF75304">
    <property type="entry name" value="Amidase signature (AS) enzymes"/>
    <property type="match status" value="1"/>
</dbReference>
<evidence type="ECO:0000313" key="2">
    <source>
        <dbReference type="EMBL" id="NGM22129.1"/>
    </source>
</evidence>
<dbReference type="NCBIfam" id="NF006631">
    <property type="entry name" value="PRK09201.1"/>
    <property type="match status" value="1"/>
</dbReference>
<proteinExistence type="predicted"/>
<dbReference type="Gene3D" id="3.90.1300.10">
    <property type="entry name" value="Amidase signature (AS) domain"/>
    <property type="match status" value="1"/>
</dbReference>
<keyword evidence="3" id="KW-1185">Reference proteome</keyword>
<dbReference type="PANTHER" id="PTHR11895">
    <property type="entry name" value="TRANSAMIDASE"/>
    <property type="match status" value="1"/>
</dbReference>
<dbReference type="PANTHER" id="PTHR11895:SF172">
    <property type="entry name" value="GLUTAMYL-TRNA(GLN) AMIDOTRANSFERASE"/>
    <property type="match status" value="1"/>
</dbReference>
<dbReference type="InterPro" id="IPR023631">
    <property type="entry name" value="Amidase_dom"/>
</dbReference>
<name>A0A6M1LQ76_9PROT</name>
<dbReference type="InterPro" id="IPR014087">
    <property type="entry name" value="Carboxybiuret_hydro_AtzE"/>
</dbReference>
<dbReference type="EMBL" id="JAAIKB010000008">
    <property type="protein sequence ID" value="NGM22129.1"/>
    <property type="molecule type" value="Genomic_DNA"/>
</dbReference>
<reference evidence="2 3" key="2">
    <citation type="submission" date="2020-03" db="EMBL/GenBank/DDBJ databases">
        <title>Roseomonas stagni sp. nov., isolated from pond water in Japan.</title>
        <authorList>
            <person name="Furuhata K."/>
            <person name="Miyamoto H."/>
            <person name="Goto K."/>
        </authorList>
    </citation>
    <scope>NUCLEOTIDE SEQUENCE [LARGE SCALE GENOMIC DNA]</scope>
    <source>
        <strain evidence="2 3">PeD5</strain>
    </source>
</reference>
<dbReference type="Proteomes" id="UP000475385">
    <property type="component" value="Unassembled WGS sequence"/>
</dbReference>
<dbReference type="RefSeq" id="WP_164696034.1">
    <property type="nucleotide sequence ID" value="NZ_JAAIKB010000008.1"/>
</dbReference>
<dbReference type="NCBIfam" id="TIGR02715">
    <property type="entry name" value="amido_AtzE"/>
    <property type="match status" value="1"/>
</dbReference>
<dbReference type="InterPro" id="IPR036928">
    <property type="entry name" value="AS_sf"/>
</dbReference>
<feature type="domain" description="Amidase" evidence="1">
    <location>
        <begin position="20"/>
        <end position="440"/>
    </location>
</feature>
<dbReference type="AlphaFoldDB" id="A0A6M1LQ76"/>
<evidence type="ECO:0000313" key="3">
    <source>
        <dbReference type="Proteomes" id="UP000475385"/>
    </source>
</evidence>
<gene>
    <name evidence="2" type="ORF">G3576_19070</name>
</gene>
<dbReference type="GO" id="GO:0003824">
    <property type="term" value="F:catalytic activity"/>
    <property type="evidence" value="ECO:0007669"/>
    <property type="project" value="InterPro"/>
</dbReference>
<dbReference type="Pfam" id="PF01425">
    <property type="entry name" value="Amidase"/>
    <property type="match status" value="1"/>
</dbReference>
<comment type="caution">
    <text evidence="2">The sequence shown here is derived from an EMBL/GenBank/DDBJ whole genome shotgun (WGS) entry which is preliminary data.</text>
</comment>
<reference evidence="2 3" key="1">
    <citation type="submission" date="2020-02" db="EMBL/GenBank/DDBJ databases">
        <authorList>
            <person name="Kim H.M."/>
            <person name="Jeon C.O."/>
        </authorList>
    </citation>
    <scope>NUCLEOTIDE SEQUENCE [LARGE SCALE GENOMIC DNA]</scope>
    <source>
        <strain evidence="2 3">PeD5</strain>
    </source>
</reference>
<organism evidence="2 3">
    <name type="scientific">Falsiroseomonas algicola</name>
    <dbReference type="NCBI Taxonomy" id="2716930"/>
    <lineage>
        <taxon>Bacteria</taxon>
        <taxon>Pseudomonadati</taxon>
        <taxon>Pseudomonadota</taxon>
        <taxon>Alphaproteobacteria</taxon>
        <taxon>Acetobacterales</taxon>
        <taxon>Roseomonadaceae</taxon>
        <taxon>Falsiroseomonas</taxon>
    </lineage>
</organism>
<protein>
    <submittedName>
        <fullName evidence="2">AtzE family amidohydrolase</fullName>
    </submittedName>
</protein>
<evidence type="ECO:0000259" key="1">
    <source>
        <dbReference type="Pfam" id="PF01425"/>
    </source>
</evidence>
<accession>A0A6M1LQ76</accession>
<sequence>MSIAATVAAIRARRTTASAVVEAALADIAARDGALNCFTAVTADRARAEAAAVDAAIAAGRDPGPLAGVPLAVKNLFDLEGLRTLAGSKIRRDAPAAAQDAFAVQLLRAAGAVVVGATNMDEFAFGFSTENSHEGPTRNPHDPARIAGGSSGGSAAAVAAGLVPIAIGSDTNGSIRVPAGLCGIWGLKPTYGRLSRRGAHLFAGSFDHVGPFARSLDDLALVYEAMQGEDPADPAQVPREFEPVSGLAGLGGLRIGIAAGYFERGGQPEALAPVALAAQALGATTRIAPDLVAEGRAAALLVTLAEGANLHLPNLRLRADDFDPLTRDRFLAGALLPAHWITQAQRVRAAWARAASRIFEACDVLVAPLLPYVAPPIGTAMIEVDGATVPARPHLGVYTQPFSAIGLPAMAVPLADPARAGASLPVGVQLVAAPWREDLLFRAAAALVEAGLAGCPPVAAQHVKENA</sequence>
<dbReference type="InterPro" id="IPR000120">
    <property type="entry name" value="Amidase"/>
</dbReference>